<evidence type="ECO:0000256" key="3">
    <source>
        <dbReference type="ARBA" id="ARBA00012780"/>
    </source>
</evidence>
<comment type="similarity">
    <text evidence="2 8">Belongs to the glycosyl hydrolase 17 family.</text>
</comment>
<dbReference type="InterPro" id="IPR017853">
    <property type="entry name" value="GH"/>
</dbReference>
<dbReference type="PROSITE" id="PS00587">
    <property type="entry name" value="GLYCOSYL_HYDROL_F17"/>
    <property type="match status" value="1"/>
</dbReference>
<evidence type="ECO:0000256" key="2">
    <source>
        <dbReference type="ARBA" id="ARBA00008773"/>
    </source>
</evidence>
<evidence type="ECO:0000256" key="1">
    <source>
        <dbReference type="ARBA" id="ARBA00000382"/>
    </source>
</evidence>
<gene>
    <name evidence="12" type="ORF">VFH_I245720</name>
</gene>
<dbReference type="AlphaFoldDB" id="A0AAV0YP22"/>
<dbReference type="GO" id="GO:0042973">
    <property type="term" value="F:glucan endo-1,3-beta-D-glucosidase activity"/>
    <property type="evidence" value="ECO:0007669"/>
    <property type="project" value="UniProtKB-EC"/>
</dbReference>
<evidence type="ECO:0000256" key="10">
    <source>
        <dbReference type="SAM" id="MobiDB-lite"/>
    </source>
</evidence>
<evidence type="ECO:0000256" key="6">
    <source>
        <dbReference type="ARBA" id="ARBA00033335"/>
    </source>
</evidence>
<dbReference type="PANTHER" id="PTHR32227">
    <property type="entry name" value="GLUCAN ENDO-1,3-BETA-GLUCOSIDASE BG1-RELATED-RELATED"/>
    <property type="match status" value="1"/>
</dbReference>
<dbReference type="GO" id="GO:0005975">
    <property type="term" value="P:carbohydrate metabolic process"/>
    <property type="evidence" value="ECO:0007669"/>
    <property type="project" value="InterPro"/>
</dbReference>
<evidence type="ECO:0000313" key="13">
    <source>
        <dbReference type="Proteomes" id="UP001157006"/>
    </source>
</evidence>
<sequence>MFNTFISLYILLSLLPTTTFSLPSIGATYSTFPTNRQEPPPRPPPPPSSPPPPPSQLDRITTAMEKLKLDSLRLEEPDPTIIRSLLYTNVSLFLTVPNYMVTPMANNRSVARAWIYTNVLPFYPRAKITTISVGNAFIDVYPEAANNLLTAISNVHVSLRDLGIRKISVSTSFSFVTTVTSPFPPSSATFQEPPGVNLMGPLLQFLSDTNSSFLINLYPYNLYRLRSEIPLGMALFQDYPFNFRDDFTTGVRYRNLFDIMVDAVVSAMALAGYETIPVIVTETGWPSTGNELDANPGYAEIYLRGLVKHLKSGAGTPLLRDGVQGVYIYELFDKEGAGRNWGLLYPNGTTKYDVDFSEASRSSLVNWINVAFWLIVVEVCMVIVH</sequence>
<dbReference type="Proteomes" id="UP001157006">
    <property type="component" value="Chromosome 1L"/>
</dbReference>
<feature type="region of interest" description="Disordered" evidence="10">
    <location>
        <begin position="31"/>
        <end position="56"/>
    </location>
</feature>
<dbReference type="EMBL" id="OX451736">
    <property type="protein sequence ID" value="CAI8586257.1"/>
    <property type="molecule type" value="Genomic_DNA"/>
</dbReference>
<feature type="chain" id="PRO_5043707103" description="glucan endo-1,3-beta-D-glucosidase" evidence="11">
    <location>
        <begin position="22"/>
        <end position="385"/>
    </location>
</feature>
<evidence type="ECO:0000256" key="7">
    <source>
        <dbReference type="ARBA" id="ARBA00033417"/>
    </source>
</evidence>
<proteinExistence type="inferred from homology"/>
<protein>
    <recommendedName>
        <fullName evidence="3">glucan endo-1,3-beta-D-glucosidase</fullName>
        <ecNumber evidence="3">3.2.1.39</ecNumber>
    </recommendedName>
    <alternativeName>
        <fullName evidence="6">(1-&gt;3)-beta-glucan endohydrolase</fullName>
    </alternativeName>
    <alternativeName>
        <fullName evidence="7">Beta-1,3-endoglucanase</fullName>
    </alternativeName>
</protein>
<keyword evidence="11" id="KW-0732">Signal</keyword>
<evidence type="ECO:0000256" key="9">
    <source>
        <dbReference type="RuleBase" id="RU004336"/>
    </source>
</evidence>
<reference evidence="12 13" key="1">
    <citation type="submission" date="2023-01" db="EMBL/GenBank/DDBJ databases">
        <authorList>
            <person name="Kreplak J."/>
        </authorList>
    </citation>
    <scope>NUCLEOTIDE SEQUENCE [LARGE SCALE GENOMIC DNA]</scope>
</reference>
<keyword evidence="5 9" id="KW-0326">Glycosidase</keyword>
<evidence type="ECO:0000256" key="11">
    <source>
        <dbReference type="SAM" id="SignalP"/>
    </source>
</evidence>
<comment type="catalytic activity">
    <reaction evidence="1">
        <text>Hydrolysis of (1-&gt;3)-beta-D-glucosidic linkages in (1-&gt;3)-beta-D-glucans.</text>
        <dbReference type="EC" id="3.2.1.39"/>
    </reaction>
</comment>
<keyword evidence="13" id="KW-1185">Reference proteome</keyword>
<dbReference type="EC" id="3.2.1.39" evidence="3"/>
<keyword evidence="4 9" id="KW-0378">Hydrolase</keyword>
<feature type="signal peptide" evidence="11">
    <location>
        <begin position="1"/>
        <end position="21"/>
    </location>
</feature>
<dbReference type="Gene3D" id="3.20.20.80">
    <property type="entry name" value="Glycosidases"/>
    <property type="match status" value="1"/>
</dbReference>
<evidence type="ECO:0000256" key="8">
    <source>
        <dbReference type="RuleBase" id="RU004335"/>
    </source>
</evidence>
<name>A0AAV0YP22_VICFA</name>
<evidence type="ECO:0000313" key="12">
    <source>
        <dbReference type="EMBL" id="CAI8586257.1"/>
    </source>
</evidence>
<feature type="compositionally biased region" description="Pro residues" evidence="10">
    <location>
        <begin position="38"/>
        <end position="55"/>
    </location>
</feature>
<dbReference type="SUPFAM" id="SSF51445">
    <property type="entry name" value="(Trans)glycosidases"/>
    <property type="match status" value="1"/>
</dbReference>
<evidence type="ECO:0000256" key="5">
    <source>
        <dbReference type="ARBA" id="ARBA00023295"/>
    </source>
</evidence>
<evidence type="ECO:0000256" key="4">
    <source>
        <dbReference type="ARBA" id="ARBA00022801"/>
    </source>
</evidence>
<accession>A0AAV0YP22</accession>
<organism evidence="12 13">
    <name type="scientific">Vicia faba</name>
    <name type="common">Broad bean</name>
    <name type="synonym">Faba vulgaris</name>
    <dbReference type="NCBI Taxonomy" id="3906"/>
    <lineage>
        <taxon>Eukaryota</taxon>
        <taxon>Viridiplantae</taxon>
        <taxon>Streptophyta</taxon>
        <taxon>Embryophyta</taxon>
        <taxon>Tracheophyta</taxon>
        <taxon>Spermatophyta</taxon>
        <taxon>Magnoliopsida</taxon>
        <taxon>eudicotyledons</taxon>
        <taxon>Gunneridae</taxon>
        <taxon>Pentapetalae</taxon>
        <taxon>rosids</taxon>
        <taxon>fabids</taxon>
        <taxon>Fabales</taxon>
        <taxon>Fabaceae</taxon>
        <taxon>Papilionoideae</taxon>
        <taxon>50 kb inversion clade</taxon>
        <taxon>NPAAA clade</taxon>
        <taxon>Hologalegina</taxon>
        <taxon>IRL clade</taxon>
        <taxon>Fabeae</taxon>
        <taxon>Vicia</taxon>
    </lineage>
</organism>
<dbReference type="InterPro" id="IPR000490">
    <property type="entry name" value="Glyco_hydro_17"/>
</dbReference>
<dbReference type="InterPro" id="IPR044965">
    <property type="entry name" value="Glyco_hydro_17_plant"/>
</dbReference>
<dbReference type="Pfam" id="PF00332">
    <property type="entry name" value="Glyco_hydro_17"/>
    <property type="match status" value="1"/>
</dbReference>